<feature type="domain" description="ABC transporter" evidence="9">
    <location>
        <begin position="353"/>
        <end position="587"/>
    </location>
</feature>
<dbReference type="GO" id="GO:0005886">
    <property type="term" value="C:plasma membrane"/>
    <property type="evidence" value="ECO:0007669"/>
    <property type="project" value="UniProtKB-SubCell"/>
</dbReference>
<dbReference type="Proteomes" id="UP000094067">
    <property type="component" value="Unassembled WGS sequence"/>
</dbReference>
<dbReference type="InterPro" id="IPR017871">
    <property type="entry name" value="ABC_transporter-like_CS"/>
</dbReference>
<dbReference type="FunFam" id="3.40.50.300:FF:000287">
    <property type="entry name" value="Multidrug ABC transporter ATP-binding protein"/>
    <property type="match status" value="1"/>
</dbReference>
<keyword evidence="7 8" id="KW-0472">Membrane</keyword>
<feature type="domain" description="ABC transmembrane type-1" evidence="10">
    <location>
        <begin position="36"/>
        <end position="319"/>
    </location>
</feature>
<dbReference type="InterPro" id="IPR003439">
    <property type="entry name" value="ABC_transporter-like_ATP-bd"/>
</dbReference>
<feature type="transmembrane region" description="Helical" evidence="8">
    <location>
        <begin position="36"/>
        <end position="57"/>
    </location>
</feature>
<name>A0A1E2ZZY9_9FIRM</name>
<reference evidence="11 12" key="1">
    <citation type="submission" date="2016-07" db="EMBL/GenBank/DDBJ databases">
        <title>Characterization of isolates of Eisenbergiella tayi derived from blood cultures, using whole genome sequencing.</title>
        <authorList>
            <person name="Burdz T."/>
            <person name="Wiebe D."/>
            <person name="Huynh C."/>
            <person name="Bernard K."/>
        </authorList>
    </citation>
    <scope>NUCLEOTIDE SEQUENCE [LARGE SCALE GENOMIC DNA]</scope>
    <source>
        <strain evidence="11 12">NML 110608</strain>
    </source>
</reference>
<feature type="transmembrane region" description="Helical" evidence="8">
    <location>
        <begin position="151"/>
        <end position="169"/>
    </location>
</feature>
<dbReference type="InterPro" id="IPR003593">
    <property type="entry name" value="AAA+_ATPase"/>
</dbReference>
<dbReference type="PROSITE" id="PS00211">
    <property type="entry name" value="ABC_TRANSPORTER_1"/>
    <property type="match status" value="1"/>
</dbReference>
<keyword evidence="4" id="KW-0547">Nucleotide-binding</keyword>
<dbReference type="Gene3D" id="3.40.50.300">
    <property type="entry name" value="P-loop containing nucleotide triphosphate hydrolases"/>
    <property type="match status" value="1"/>
</dbReference>
<evidence type="ECO:0000256" key="2">
    <source>
        <dbReference type="ARBA" id="ARBA00022448"/>
    </source>
</evidence>
<feature type="transmembrane region" description="Helical" evidence="8">
    <location>
        <begin position="175"/>
        <end position="193"/>
    </location>
</feature>
<sequence length="611" mass="68916">MARNRYDIDEVMEDHFDLGQLKRLGHYVLPFKKDMFLAAFLMLSASALTMLIPRFFMTVMNDIIPAGDIRGLFHISFYTLLIILYSVVSLKAKIKITNRVGQSVIHQLRTDIFCHLQELPFSYYDDKPHGKIQVRVVNYVNNLSDLLSNGLLNTITDLCSLIFIIFFMLSINVKLTLMCMCGLPVLAIFASLIKKKQHRAWQIQSNKQSNLNAYIAESINGIRVTQSFVRENENSGIFNNLSDGYRQSWMHAVRFNFMMGPTVDVISAVTTAFLYVAIVNMAMNGGTASVGVLVAFTGYISRFWSPITTLANFYNSLLTAISYLERIFETIDEPVAVKDEPDAVEMPPITGKVTFDHVSFSYEEGYKTLDDVSFTAMPGESFAIVGPTGAGKTTIVNLLSRFYNIGSGTIRIDDTDISKVTLHSLRSQMGVMMQDSFIFSGTIMDNIRYGNRTATDEEVIRAAKTVCAHDFIMQMEDGYHTQVNERGSRLSAGQRQLISFARALLADPKILILDEATSSIDTETEIILQKGLNELLKGRTSFIIAHRLSTIQNCTRILYVDKGKIQESGSHEELLKNHGPYYNLFMSQYSFMNDKVQDDFPEENFPEASYT</sequence>
<gene>
    <name evidence="11" type="ORF">BEI61_06059</name>
</gene>
<dbReference type="PANTHER" id="PTHR24221:SF436">
    <property type="entry name" value="LMO0107 PROTEIN"/>
    <property type="match status" value="1"/>
</dbReference>
<dbReference type="SUPFAM" id="SSF52540">
    <property type="entry name" value="P-loop containing nucleoside triphosphate hydrolases"/>
    <property type="match status" value="1"/>
</dbReference>
<organism evidence="11 12">
    <name type="scientific">Eisenbergiella tayi</name>
    <dbReference type="NCBI Taxonomy" id="1432052"/>
    <lineage>
        <taxon>Bacteria</taxon>
        <taxon>Bacillati</taxon>
        <taxon>Bacillota</taxon>
        <taxon>Clostridia</taxon>
        <taxon>Lachnospirales</taxon>
        <taxon>Lachnospiraceae</taxon>
        <taxon>Eisenbergiella</taxon>
    </lineage>
</organism>
<dbReference type="InterPro" id="IPR011527">
    <property type="entry name" value="ABC1_TM_dom"/>
</dbReference>
<accession>A0A1E2ZZY9</accession>
<keyword evidence="6 8" id="KW-1133">Transmembrane helix</keyword>
<dbReference type="CDD" id="cd03254">
    <property type="entry name" value="ABCC_Glucan_exporter_like"/>
    <property type="match status" value="1"/>
</dbReference>
<keyword evidence="3 8" id="KW-0812">Transmembrane</keyword>
<dbReference type="Gene3D" id="1.20.1560.10">
    <property type="entry name" value="ABC transporter type 1, transmembrane domain"/>
    <property type="match status" value="1"/>
</dbReference>
<evidence type="ECO:0000256" key="8">
    <source>
        <dbReference type="SAM" id="Phobius"/>
    </source>
</evidence>
<dbReference type="GO" id="GO:0016887">
    <property type="term" value="F:ATP hydrolysis activity"/>
    <property type="evidence" value="ECO:0007669"/>
    <property type="project" value="InterPro"/>
</dbReference>
<dbReference type="AlphaFoldDB" id="A0A1E2ZZY9"/>
<evidence type="ECO:0000256" key="6">
    <source>
        <dbReference type="ARBA" id="ARBA00022989"/>
    </source>
</evidence>
<feature type="transmembrane region" description="Helical" evidence="8">
    <location>
        <begin position="255"/>
        <end position="276"/>
    </location>
</feature>
<dbReference type="CDD" id="cd18545">
    <property type="entry name" value="ABC_6TM_YknV_like"/>
    <property type="match status" value="1"/>
</dbReference>
<dbReference type="RefSeq" id="WP_069155277.1">
    <property type="nucleotide sequence ID" value="NZ_MCGH01000005.1"/>
</dbReference>
<dbReference type="PROSITE" id="PS50893">
    <property type="entry name" value="ABC_TRANSPORTER_2"/>
    <property type="match status" value="1"/>
</dbReference>
<evidence type="ECO:0000313" key="11">
    <source>
        <dbReference type="EMBL" id="ODM02060.1"/>
    </source>
</evidence>
<feature type="transmembrane region" description="Helical" evidence="8">
    <location>
        <begin position="69"/>
        <end position="90"/>
    </location>
</feature>
<keyword evidence="5 11" id="KW-0067">ATP-binding</keyword>
<dbReference type="PATRIC" id="fig|1432052.4.peg.6708"/>
<evidence type="ECO:0000259" key="10">
    <source>
        <dbReference type="PROSITE" id="PS50929"/>
    </source>
</evidence>
<dbReference type="PANTHER" id="PTHR24221">
    <property type="entry name" value="ATP-BINDING CASSETTE SUB-FAMILY B"/>
    <property type="match status" value="1"/>
</dbReference>
<evidence type="ECO:0000256" key="7">
    <source>
        <dbReference type="ARBA" id="ARBA00023136"/>
    </source>
</evidence>
<proteinExistence type="predicted"/>
<dbReference type="InterPro" id="IPR027417">
    <property type="entry name" value="P-loop_NTPase"/>
</dbReference>
<dbReference type="EMBL" id="MCGH01000005">
    <property type="protein sequence ID" value="ODM02060.1"/>
    <property type="molecule type" value="Genomic_DNA"/>
</dbReference>
<keyword evidence="2" id="KW-0813">Transport</keyword>
<evidence type="ECO:0000256" key="3">
    <source>
        <dbReference type="ARBA" id="ARBA00022692"/>
    </source>
</evidence>
<evidence type="ECO:0000256" key="1">
    <source>
        <dbReference type="ARBA" id="ARBA00004651"/>
    </source>
</evidence>
<dbReference type="SMART" id="SM00382">
    <property type="entry name" value="AAA"/>
    <property type="match status" value="1"/>
</dbReference>
<evidence type="ECO:0000256" key="5">
    <source>
        <dbReference type="ARBA" id="ARBA00022840"/>
    </source>
</evidence>
<dbReference type="Pfam" id="PF00664">
    <property type="entry name" value="ABC_membrane"/>
    <property type="match status" value="1"/>
</dbReference>
<dbReference type="InterPro" id="IPR039421">
    <property type="entry name" value="Type_1_exporter"/>
</dbReference>
<comment type="caution">
    <text evidence="11">The sequence shown here is derived from an EMBL/GenBank/DDBJ whole genome shotgun (WGS) entry which is preliminary data.</text>
</comment>
<dbReference type="Pfam" id="PF00005">
    <property type="entry name" value="ABC_tran"/>
    <property type="match status" value="1"/>
</dbReference>
<evidence type="ECO:0000313" key="12">
    <source>
        <dbReference type="Proteomes" id="UP000094067"/>
    </source>
</evidence>
<evidence type="ECO:0000259" key="9">
    <source>
        <dbReference type="PROSITE" id="PS50893"/>
    </source>
</evidence>
<dbReference type="GO" id="GO:0140359">
    <property type="term" value="F:ABC-type transporter activity"/>
    <property type="evidence" value="ECO:0007669"/>
    <property type="project" value="InterPro"/>
</dbReference>
<comment type="subcellular location">
    <subcellularLocation>
        <location evidence="1">Cell membrane</location>
        <topology evidence="1">Multi-pass membrane protein</topology>
    </subcellularLocation>
</comment>
<evidence type="ECO:0000256" key="4">
    <source>
        <dbReference type="ARBA" id="ARBA00022741"/>
    </source>
</evidence>
<dbReference type="PROSITE" id="PS50929">
    <property type="entry name" value="ABC_TM1F"/>
    <property type="match status" value="1"/>
</dbReference>
<dbReference type="InterPro" id="IPR036640">
    <property type="entry name" value="ABC1_TM_sf"/>
</dbReference>
<protein>
    <submittedName>
        <fullName evidence="11">Putative ABC transporter ATP-binding protein</fullName>
    </submittedName>
</protein>
<dbReference type="GO" id="GO:0005524">
    <property type="term" value="F:ATP binding"/>
    <property type="evidence" value="ECO:0007669"/>
    <property type="project" value="UniProtKB-KW"/>
</dbReference>
<dbReference type="SUPFAM" id="SSF90123">
    <property type="entry name" value="ABC transporter transmembrane region"/>
    <property type="match status" value="1"/>
</dbReference>